<organism evidence="1 2">
    <name type="scientific">Corynebacterium kroppenstedtii</name>
    <dbReference type="NCBI Taxonomy" id="161879"/>
    <lineage>
        <taxon>Bacteria</taxon>
        <taxon>Bacillati</taxon>
        <taxon>Actinomycetota</taxon>
        <taxon>Actinomycetes</taxon>
        <taxon>Mycobacteriales</taxon>
        <taxon>Corynebacteriaceae</taxon>
        <taxon>Corynebacterium</taxon>
    </lineage>
</organism>
<dbReference type="AlphaFoldDB" id="A0A2W5SU54"/>
<sequence>MSELDEVGFRVDGGEYAPKKVGGDFPLMAADAGRSSTLVFRDLAETVIAQHSNEAGCELSETDGVSTIYIVAAWIADRFGDKPIRDVIGGANGLGTSDAQTWMDKNTEGWPFREQEGRIKNITGDLKACITSSSKDNAQENPEQ</sequence>
<dbReference type="EMBL" id="QFRA01000001">
    <property type="protein sequence ID" value="PZR06789.1"/>
    <property type="molecule type" value="Genomic_DNA"/>
</dbReference>
<evidence type="ECO:0000313" key="2">
    <source>
        <dbReference type="Proteomes" id="UP000249432"/>
    </source>
</evidence>
<name>A0A2W5SU54_9CORY</name>
<gene>
    <name evidence="1" type="ORF">DI525_00465</name>
</gene>
<comment type="caution">
    <text evidence="1">The sequence shown here is derived from an EMBL/GenBank/DDBJ whole genome shotgun (WGS) entry which is preliminary data.</text>
</comment>
<protein>
    <submittedName>
        <fullName evidence="1">Uncharacterized protein</fullName>
    </submittedName>
</protein>
<accession>A0A2W5SU54</accession>
<proteinExistence type="predicted"/>
<dbReference type="Proteomes" id="UP000249432">
    <property type="component" value="Unassembled WGS sequence"/>
</dbReference>
<reference evidence="1 2" key="1">
    <citation type="submission" date="2017-08" db="EMBL/GenBank/DDBJ databases">
        <title>Infants hospitalized years apart are colonized by the same room-sourced microbial strains.</title>
        <authorList>
            <person name="Brooks B."/>
            <person name="Olm M.R."/>
            <person name="Firek B.A."/>
            <person name="Baker R."/>
            <person name="Thomas B.C."/>
            <person name="Morowitz M.J."/>
            <person name="Banfield J.F."/>
        </authorList>
    </citation>
    <scope>NUCLEOTIDE SEQUENCE [LARGE SCALE GENOMIC DNA]</scope>
    <source>
        <strain evidence="1">S2_003_000_R1_3</strain>
    </source>
</reference>
<evidence type="ECO:0000313" key="1">
    <source>
        <dbReference type="EMBL" id="PZR06789.1"/>
    </source>
</evidence>